<proteinExistence type="predicted"/>
<name>A0A8E1W9H7_9PSEU</name>
<comment type="caution">
    <text evidence="2">The sequence shown here is derived from an EMBL/GenBank/DDBJ whole genome shotgun (WGS) entry which is preliminary data.</text>
</comment>
<dbReference type="AlphaFoldDB" id="A0A8E1W9H7"/>
<feature type="region of interest" description="Disordered" evidence="1">
    <location>
        <begin position="65"/>
        <end position="84"/>
    </location>
</feature>
<reference evidence="2 3" key="1">
    <citation type="submission" date="2020-08" db="EMBL/GenBank/DDBJ databases">
        <title>Amycolatopsis echigonensis JCM 21831.</title>
        <authorList>
            <person name="Tedsree N."/>
            <person name="Kuncharoen N."/>
            <person name="Likhitwitayawuid K."/>
            <person name="Tanasupawat S."/>
        </authorList>
    </citation>
    <scope>NUCLEOTIDE SEQUENCE [LARGE SCALE GENOMIC DNA]</scope>
    <source>
        <strain evidence="2 3">JCM 21831</strain>
    </source>
</reference>
<evidence type="ECO:0000256" key="1">
    <source>
        <dbReference type="SAM" id="MobiDB-lite"/>
    </source>
</evidence>
<accession>A0A8E1W9H7</accession>
<dbReference type="Proteomes" id="UP000550260">
    <property type="component" value="Unassembled WGS sequence"/>
</dbReference>
<evidence type="ECO:0000313" key="3">
    <source>
        <dbReference type="Proteomes" id="UP000550260"/>
    </source>
</evidence>
<gene>
    <name evidence="2" type="ORF">H5411_43875</name>
</gene>
<sequence>MSSNLTGGTDDIYTSERARLSGLCVSHLIRDPLRHLGHVRDVPGGQRDGNLDMIVVQQSYFEPEHLEEPPQQLRRRRGKLQGEHGQSVKQSCLVRTRRLRLALRLSVQIRDLLHDRFFLSLQFVVRPAQPPGKRIIQVSALRLPENRLLALLDAGDGALERHTLPRSFLCGDLVR</sequence>
<dbReference type="EMBL" id="JACJHR010000137">
    <property type="protein sequence ID" value="MBB2506038.1"/>
    <property type="molecule type" value="Genomic_DNA"/>
</dbReference>
<evidence type="ECO:0000313" key="2">
    <source>
        <dbReference type="EMBL" id="MBB2506038.1"/>
    </source>
</evidence>
<dbReference type="RefSeq" id="WP_183127607.1">
    <property type="nucleotide sequence ID" value="NZ_JACJHR010000137.1"/>
</dbReference>
<organism evidence="2 3">
    <name type="scientific">Amycolatopsis echigonensis</name>
    <dbReference type="NCBI Taxonomy" id="2576905"/>
    <lineage>
        <taxon>Bacteria</taxon>
        <taxon>Bacillati</taxon>
        <taxon>Actinomycetota</taxon>
        <taxon>Actinomycetes</taxon>
        <taxon>Pseudonocardiales</taxon>
        <taxon>Pseudonocardiaceae</taxon>
        <taxon>Amycolatopsis</taxon>
    </lineage>
</organism>
<protein>
    <submittedName>
        <fullName evidence="2">Uncharacterized protein</fullName>
    </submittedName>
</protein>